<dbReference type="EMBL" id="CAJNOM010000022">
    <property type="protein sequence ID" value="CAF0826401.1"/>
    <property type="molecule type" value="Genomic_DNA"/>
</dbReference>
<dbReference type="OrthoDB" id="5580129at2759"/>
<dbReference type="AlphaFoldDB" id="A0A813URK5"/>
<dbReference type="Proteomes" id="UP000663832">
    <property type="component" value="Unassembled WGS sequence"/>
</dbReference>
<keyword evidence="2" id="KW-1185">Reference proteome</keyword>
<protein>
    <submittedName>
        <fullName evidence="1">Uncharacterized protein</fullName>
    </submittedName>
</protein>
<gene>
    <name evidence="1" type="ORF">QVE165_LOCUS5544</name>
</gene>
<reference evidence="1" key="1">
    <citation type="submission" date="2021-02" db="EMBL/GenBank/DDBJ databases">
        <authorList>
            <person name="Nowell W R."/>
        </authorList>
    </citation>
    <scope>NUCLEOTIDE SEQUENCE</scope>
</reference>
<name>A0A813URK5_9BILA</name>
<proteinExistence type="predicted"/>
<organism evidence="1 2">
    <name type="scientific">Adineta steineri</name>
    <dbReference type="NCBI Taxonomy" id="433720"/>
    <lineage>
        <taxon>Eukaryota</taxon>
        <taxon>Metazoa</taxon>
        <taxon>Spiralia</taxon>
        <taxon>Gnathifera</taxon>
        <taxon>Rotifera</taxon>
        <taxon>Eurotatoria</taxon>
        <taxon>Bdelloidea</taxon>
        <taxon>Adinetida</taxon>
        <taxon>Adinetidae</taxon>
        <taxon>Adineta</taxon>
    </lineage>
</organism>
<evidence type="ECO:0000313" key="1">
    <source>
        <dbReference type="EMBL" id="CAF0826401.1"/>
    </source>
</evidence>
<accession>A0A813URK5</accession>
<evidence type="ECO:0000313" key="2">
    <source>
        <dbReference type="Proteomes" id="UP000663832"/>
    </source>
</evidence>
<sequence>MFSKHLITASHTYLHLKNHLGHWHNHDHHPAIDDYHGDRHRAMIDLQEHLGQPGTTTKEIEHLMGTPTKILDQPDEILLSELKRNNELYEYPRDAKIWIYEWRNNHDYVYFIISKDKIVIQSAWYYSYE</sequence>
<comment type="caution">
    <text evidence="1">The sequence shown here is derived from an EMBL/GenBank/DDBJ whole genome shotgun (WGS) entry which is preliminary data.</text>
</comment>